<comment type="caution">
    <text evidence="2">The sequence shown here is derived from an EMBL/GenBank/DDBJ whole genome shotgun (WGS) entry which is preliminary data.</text>
</comment>
<evidence type="ECO:0000313" key="2">
    <source>
        <dbReference type="EMBL" id="MPN37341.1"/>
    </source>
</evidence>
<dbReference type="AlphaFoldDB" id="A0A645HE98"/>
<accession>A0A645HE98</accession>
<name>A0A645HE98_9ZZZZ</name>
<feature type="region of interest" description="Disordered" evidence="1">
    <location>
        <begin position="1"/>
        <end position="20"/>
    </location>
</feature>
<organism evidence="2">
    <name type="scientific">bioreactor metagenome</name>
    <dbReference type="NCBI Taxonomy" id="1076179"/>
    <lineage>
        <taxon>unclassified sequences</taxon>
        <taxon>metagenomes</taxon>
        <taxon>ecological metagenomes</taxon>
    </lineage>
</organism>
<sequence>MQHVGMAITHHHGHAQTRHQPLQQDLVLRLAALFARSRGQCHCRLWRPGRDLTRSMEQALPAIERHKQLFGLRNALGPAEKQDALLVHAKVEGLQDLGLKGGIEVDQHIAA</sequence>
<gene>
    <name evidence="2" type="ORF">SDC9_184858</name>
</gene>
<evidence type="ECO:0000256" key="1">
    <source>
        <dbReference type="SAM" id="MobiDB-lite"/>
    </source>
</evidence>
<proteinExistence type="predicted"/>
<dbReference type="EMBL" id="VSSQ01091940">
    <property type="protein sequence ID" value="MPN37341.1"/>
    <property type="molecule type" value="Genomic_DNA"/>
</dbReference>
<reference evidence="2" key="1">
    <citation type="submission" date="2019-08" db="EMBL/GenBank/DDBJ databases">
        <authorList>
            <person name="Kucharzyk K."/>
            <person name="Murdoch R.W."/>
            <person name="Higgins S."/>
            <person name="Loffler F."/>
        </authorList>
    </citation>
    <scope>NUCLEOTIDE SEQUENCE</scope>
</reference>
<protein>
    <submittedName>
        <fullName evidence="2">Uncharacterized protein</fullName>
    </submittedName>
</protein>